<name>A0A9P9JQ09_FUSRE</name>
<keyword evidence="4 5" id="KW-0472">Membrane</keyword>
<proteinExistence type="predicted"/>
<keyword evidence="3 5" id="KW-1133">Transmembrane helix</keyword>
<comment type="caution">
    <text evidence="6">The sequence shown here is derived from an EMBL/GenBank/DDBJ whole genome shotgun (WGS) entry which is preliminary data.</text>
</comment>
<evidence type="ECO:0000256" key="1">
    <source>
        <dbReference type="ARBA" id="ARBA00004141"/>
    </source>
</evidence>
<evidence type="ECO:0000256" key="2">
    <source>
        <dbReference type="ARBA" id="ARBA00022692"/>
    </source>
</evidence>
<dbReference type="SUPFAM" id="SSF144083">
    <property type="entry name" value="Magnesium transport protein CorA, transmembrane region"/>
    <property type="match status" value="1"/>
</dbReference>
<evidence type="ECO:0000313" key="6">
    <source>
        <dbReference type="EMBL" id="KAH7220436.1"/>
    </source>
</evidence>
<sequence>MVDLGEDSGSARKTKDDRYFSMLQDGWIPEDGIELFQQFLVHLTARWSELCSQFEDYLSRLRLNQLESKGESPETISHFAENALHIAKLRRFFQGQVRGAREFSIDLGCRYGAGKERRTLEEIHRFADVDRQLQSLGQRIRDLLQLEFAWVSINEAHKSTSLATSMKRLSWITFIFLPAMFAASLFGMNVDILENNPDWRWLRDGLKRMWDGGFKRWLGKQNTQGE</sequence>
<dbReference type="InterPro" id="IPR045863">
    <property type="entry name" value="CorA_TM1_TM2"/>
</dbReference>
<dbReference type="Pfam" id="PF01544">
    <property type="entry name" value="CorA"/>
    <property type="match status" value="1"/>
</dbReference>
<evidence type="ECO:0000256" key="4">
    <source>
        <dbReference type="ARBA" id="ARBA00023136"/>
    </source>
</evidence>
<dbReference type="GO" id="GO:0016020">
    <property type="term" value="C:membrane"/>
    <property type="evidence" value="ECO:0007669"/>
    <property type="project" value="UniProtKB-SubCell"/>
</dbReference>
<dbReference type="Proteomes" id="UP000720189">
    <property type="component" value="Unassembled WGS sequence"/>
</dbReference>
<feature type="transmembrane region" description="Helical" evidence="5">
    <location>
        <begin position="169"/>
        <end position="190"/>
    </location>
</feature>
<protein>
    <submittedName>
        <fullName evidence="6">Uncharacterized protein</fullName>
    </submittedName>
</protein>
<dbReference type="GO" id="GO:0046873">
    <property type="term" value="F:metal ion transmembrane transporter activity"/>
    <property type="evidence" value="ECO:0007669"/>
    <property type="project" value="InterPro"/>
</dbReference>
<evidence type="ECO:0000313" key="7">
    <source>
        <dbReference type="Proteomes" id="UP000720189"/>
    </source>
</evidence>
<keyword evidence="7" id="KW-1185">Reference proteome</keyword>
<comment type="subcellular location">
    <subcellularLocation>
        <location evidence="1">Membrane</location>
        <topology evidence="1">Multi-pass membrane protein</topology>
    </subcellularLocation>
</comment>
<reference evidence="6" key="1">
    <citation type="journal article" date="2021" name="Nat. Commun.">
        <title>Genetic determinants of endophytism in the Arabidopsis root mycobiome.</title>
        <authorList>
            <person name="Mesny F."/>
            <person name="Miyauchi S."/>
            <person name="Thiergart T."/>
            <person name="Pickel B."/>
            <person name="Atanasova L."/>
            <person name="Karlsson M."/>
            <person name="Huettel B."/>
            <person name="Barry K.W."/>
            <person name="Haridas S."/>
            <person name="Chen C."/>
            <person name="Bauer D."/>
            <person name="Andreopoulos W."/>
            <person name="Pangilinan J."/>
            <person name="LaButti K."/>
            <person name="Riley R."/>
            <person name="Lipzen A."/>
            <person name="Clum A."/>
            <person name="Drula E."/>
            <person name="Henrissat B."/>
            <person name="Kohler A."/>
            <person name="Grigoriev I.V."/>
            <person name="Martin F.M."/>
            <person name="Hacquard S."/>
        </authorList>
    </citation>
    <scope>NUCLEOTIDE SEQUENCE</scope>
    <source>
        <strain evidence="6">MPI-CAGE-AT-0023</strain>
    </source>
</reference>
<evidence type="ECO:0000256" key="3">
    <source>
        <dbReference type="ARBA" id="ARBA00022989"/>
    </source>
</evidence>
<dbReference type="Gene3D" id="1.20.58.340">
    <property type="entry name" value="Magnesium transport protein CorA, transmembrane region"/>
    <property type="match status" value="1"/>
</dbReference>
<evidence type="ECO:0000256" key="5">
    <source>
        <dbReference type="SAM" id="Phobius"/>
    </source>
</evidence>
<gene>
    <name evidence="6" type="ORF">BKA55DRAFT_697488</name>
</gene>
<dbReference type="InterPro" id="IPR002523">
    <property type="entry name" value="MgTranspt_CorA/ZnTranspt_ZntB"/>
</dbReference>
<dbReference type="AlphaFoldDB" id="A0A9P9JQ09"/>
<accession>A0A9P9JQ09</accession>
<dbReference type="GeneID" id="70230342"/>
<dbReference type="OrthoDB" id="5428055at2759"/>
<dbReference type="EMBL" id="JAGMUX010000028">
    <property type="protein sequence ID" value="KAH7220436.1"/>
    <property type="molecule type" value="Genomic_DNA"/>
</dbReference>
<organism evidence="6 7">
    <name type="scientific">Fusarium redolens</name>
    <dbReference type="NCBI Taxonomy" id="48865"/>
    <lineage>
        <taxon>Eukaryota</taxon>
        <taxon>Fungi</taxon>
        <taxon>Dikarya</taxon>
        <taxon>Ascomycota</taxon>
        <taxon>Pezizomycotina</taxon>
        <taxon>Sordariomycetes</taxon>
        <taxon>Hypocreomycetidae</taxon>
        <taxon>Hypocreales</taxon>
        <taxon>Nectriaceae</taxon>
        <taxon>Fusarium</taxon>
        <taxon>Fusarium redolens species complex</taxon>
    </lineage>
</organism>
<keyword evidence="2 5" id="KW-0812">Transmembrane</keyword>
<dbReference type="RefSeq" id="XP_046042040.1">
    <property type="nucleotide sequence ID" value="XM_046200388.1"/>
</dbReference>